<feature type="signal peptide" evidence="2">
    <location>
        <begin position="1"/>
        <end position="29"/>
    </location>
</feature>
<gene>
    <name evidence="3" type="ORF">GCM10010468_58110</name>
</gene>
<dbReference type="PROSITE" id="PS51257">
    <property type="entry name" value="PROKAR_LIPOPROTEIN"/>
    <property type="match status" value="1"/>
</dbReference>
<evidence type="ECO:0000313" key="4">
    <source>
        <dbReference type="Proteomes" id="UP001501237"/>
    </source>
</evidence>
<reference evidence="4" key="1">
    <citation type="journal article" date="2019" name="Int. J. Syst. Evol. Microbiol.">
        <title>The Global Catalogue of Microorganisms (GCM) 10K type strain sequencing project: providing services to taxonomists for standard genome sequencing and annotation.</title>
        <authorList>
            <consortium name="The Broad Institute Genomics Platform"/>
            <consortium name="The Broad Institute Genome Sequencing Center for Infectious Disease"/>
            <person name="Wu L."/>
            <person name="Ma J."/>
        </authorList>
    </citation>
    <scope>NUCLEOTIDE SEQUENCE [LARGE SCALE GENOMIC DNA]</scope>
    <source>
        <strain evidence="4">JCM 9377</strain>
    </source>
</reference>
<evidence type="ECO:0000256" key="2">
    <source>
        <dbReference type="SAM" id="SignalP"/>
    </source>
</evidence>
<proteinExistence type="inferred from homology"/>
<comment type="caution">
    <text evidence="3">The sequence shown here is derived from an EMBL/GenBank/DDBJ whole genome shotgun (WGS) entry which is preliminary data.</text>
</comment>
<keyword evidence="2" id="KW-0732">Signal</keyword>
<feature type="chain" id="PRO_5046693766" description="Cu-Zn family superoxide dismutase" evidence="2">
    <location>
        <begin position="30"/>
        <end position="169"/>
    </location>
</feature>
<accession>A0ABP6QMI9</accession>
<dbReference type="RefSeq" id="WP_344834577.1">
    <property type="nucleotide sequence ID" value="NZ_BAAAUV010000018.1"/>
</dbReference>
<evidence type="ECO:0000256" key="1">
    <source>
        <dbReference type="ARBA" id="ARBA00010457"/>
    </source>
</evidence>
<name>A0ABP6QMI9_9ACTN</name>
<sequence length="169" mass="17600">MFSKITGRALATTALAGAAVLTAGTSAQACGRTVEGPGHVYDHVFDGTRLTITVRSGRDGTAIRMRLWNLPESARGRSFGAHVHVKPCTDDPAAAGPHYQNPAGTTLEEKEIWLDFTVDARGRARSKTFRPWTIPAGAAGSVVVHAEATDPGTGTAGGRALCTSVPFGT</sequence>
<keyword evidence="4" id="KW-1185">Reference proteome</keyword>
<dbReference type="Gene3D" id="2.60.40.200">
    <property type="entry name" value="Superoxide dismutase, copper/zinc binding domain"/>
    <property type="match status" value="1"/>
</dbReference>
<dbReference type="InterPro" id="IPR036423">
    <property type="entry name" value="SOD-like_Cu/Zn_dom_sf"/>
</dbReference>
<protein>
    <recommendedName>
        <fullName evidence="5">Cu-Zn family superoxide dismutase</fullName>
    </recommendedName>
</protein>
<dbReference type="Proteomes" id="UP001501237">
    <property type="component" value="Unassembled WGS sequence"/>
</dbReference>
<evidence type="ECO:0008006" key="5">
    <source>
        <dbReference type="Google" id="ProtNLM"/>
    </source>
</evidence>
<evidence type="ECO:0000313" key="3">
    <source>
        <dbReference type="EMBL" id="GAA3228611.1"/>
    </source>
</evidence>
<organism evidence="3 4">
    <name type="scientific">Actinocorallia longicatena</name>
    <dbReference type="NCBI Taxonomy" id="111803"/>
    <lineage>
        <taxon>Bacteria</taxon>
        <taxon>Bacillati</taxon>
        <taxon>Actinomycetota</taxon>
        <taxon>Actinomycetes</taxon>
        <taxon>Streptosporangiales</taxon>
        <taxon>Thermomonosporaceae</taxon>
        <taxon>Actinocorallia</taxon>
    </lineage>
</organism>
<comment type="similarity">
    <text evidence="1">Belongs to the Cu-Zn superoxide dismutase family.</text>
</comment>
<dbReference type="SUPFAM" id="SSF49329">
    <property type="entry name" value="Cu,Zn superoxide dismutase-like"/>
    <property type="match status" value="1"/>
</dbReference>
<dbReference type="EMBL" id="BAAAUV010000018">
    <property type="protein sequence ID" value="GAA3228611.1"/>
    <property type="molecule type" value="Genomic_DNA"/>
</dbReference>